<feature type="compositionally biased region" description="Low complexity" evidence="1">
    <location>
        <begin position="76"/>
        <end position="88"/>
    </location>
</feature>
<reference evidence="2 3" key="1">
    <citation type="submission" date="2014-04" db="EMBL/GenBank/DDBJ databases">
        <authorList>
            <consortium name="DOE Joint Genome Institute"/>
            <person name="Kuo A."/>
            <person name="Kohler A."/>
            <person name="Nagy L.G."/>
            <person name="Floudas D."/>
            <person name="Copeland A."/>
            <person name="Barry K.W."/>
            <person name="Cichocki N."/>
            <person name="Veneault-Fourrey C."/>
            <person name="LaButti K."/>
            <person name="Lindquist E.A."/>
            <person name="Lipzen A."/>
            <person name="Lundell T."/>
            <person name="Morin E."/>
            <person name="Murat C."/>
            <person name="Sun H."/>
            <person name="Tunlid A."/>
            <person name="Henrissat B."/>
            <person name="Grigoriev I.V."/>
            <person name="Hibbett D.S."/>
            <person name="Martin F."/>
            <person name="Nordberg H.P."/>
            <person name="Cantor M.N."/>
            <person name="Hua S.X."/>
        </authorList>
    </citation>
    <scope>NUCLEOTIDE SEQUENCE [LARGE SCALE GENOMIC DNA]</scope>
    <source>
        <strain evidence="2 3">Foug A</strain>
    </source>
</reference>
<dbReference type="OrthoDB" id="3262083at2759"/>
<name>A0A0C3EJZ7_9AGAM</name>
<dbReference type="STRING" id="1036808.A0A0C3EJZ7"/>
<evidence type="ECO:0000313" key="2">
    <source>
        <dbReference type="EMBL" id="KIM68539.1"/>
    </source>
</evidence>
<reference evidence="3" key="2">
    <citation type="submission" date="2015-01" db="EMBL/GenBank/DDBJ databases">
        <title>Evolutionary Origins and Diversification of the Mycorrhizal Mutualists.</title>
        <authorList>
            <consortium name="DOE Joint Genome Institute"/>
            <consortium name="Mycorrhizal Genomics Consortium"/>
            <person name="Kohler A."/>
            <person name="Kuo A."/>
            <person name="Nagy L.G."/>
            <person name="Floudas D."/>
            <person name="Copeland A."/>
            <person name="Barry K.W."/>
            <person name="Cichocki N."/>
            <person name="Veneault-Fourrey C."/>
            <person name="LaButti K."/>
            <person name="Lindquist E.A."/>
            <person name="Lipzen A."/>
            <person name="Lundell T."/>
            <person name="Morin E."/>
            <person name="Murat C."/>
            <person name="Riley R."/>
            <person name="Ohm R."/>
            <person name="Sun H."/>
            <person name="Tunlid A."/>
            <person name="Henrissat B."/>
            <person name="Grigoriev I.V."/>
            <person name="Hibbett D.S."/>
            <person name="Martin F."/>
        </authorList>
    </citation>
    <scope>NUCLEOTIDE SEQUENCE [LARGE SCALE GENOMIC DNA]</scope>
    <source>
        <strain evidence="3">Foug A</strain>
    </source>
</reference>
<dbReference type="HOGENOM" id="CLU_092517_2_0_1"/>
<proteinExistence type="predicted"/>
<feature type="region of interest" description="Disordered" evidence="1">
    <location>
        <begin position="76"/>
        <end position="97"/>
    </location>
</feature>
<evidence type="ECO:0000256" key="1">
    <source>
        <dbReference type="SAM" id="MobiDB-lite"/>
    </source>
</evidence>
<dbReference type="EMBL" id="KN822009">
    <property type="protein sequence ID" value="KIM68539.1"/>
    <property type="molecule type" value="Genomic_DNA"/>
</dbReference>
<protein>
    <submittedName>
        <fullName evidence="2">Uncharacterized protein</fullName>
    </submittedName>
</protein>
<gene>
    <name evidence="2" type="ORF">SCLCIDRAFT_105599</name>
</gene>
<dbReference type="InParanoid" id="A0A0C3EJZ7"/>
<keyword evidence="3" id="KW-1185">Reference proteome</keyword>
<organism evidence="2 3">
    <name type="scientific">Scleroderma citrinum Foug A</name>
    <dbReference type="NCBI Taxonomy" id="1036808"/>
    <lineage>
        <taxon>Eukaryota</taxon>
        <taxon>Fungi</taxon>
        <taxon>Dikarya</taxon>
        <taxon>Basidiomycota</taxon>
        <taxon>Agaricomycotina</taxon>
        <taxon>Agaricomycetes</taxon>
        <taxon>Agaricomycetidae</taxon>
        <taxon>Boletales</taxon>
        <taxon>Sclerodermatineae</taxon>
        <taxon>Sclerodermataceae</taxon>
        <taxon>Scleroderma</taxon>
    </lineage>
</organism>
<sequence length="201" mass="23440">RSTHNTHIERLWVEVGLRFAWPCCAEFCEGWNAHPISGEGHNQSPNDMRFTGHLKHGFYVQNELTLHPEVLAHYYGSGSTSQSQQSQTEINSNGQNSNEEWEDFLHKAAKVPKHINPFDHEDLENVFKQALNKVQRLNHMPFELGVREEEWDNEGYPEMEIIPSRRNKKLVIELPHFVWYPRAVYWCQALEVLGHTLALVD</sequence>
<accession>A0A0C3EJZ7</accession>
<evidence type="ECO:0000313" key="3">
    <source>
        <dbReference type="Proteomes" id="UP000053989"/>
    </source>
</evidence>
<feature type="non-terminal residue" evidence="2">
    <location>
        <position position="1"/>
    </location>
</feature>
<dbReference type="Proteomes" id="UP000053989">
    <property type="component" value="Unassembled WGS sequence"/>
</dbReference>
<dbReference type="AlphaFoldDB" id="A0A0C3EJZ7"/>